<keyword evidence="5" id="KW-1185">Reference proteome</keyword>
<evidence type="ECO:0000256" key="3">
    <source>
        <dbReference type="RuleBase" id="RU000363"/>
    </source>
</evidence>
<evidence type="ECO:0000313" key="5">
    <source>
        <dbReference type="Proteomes" id="UP001205740"/>
    </source>
</evidence>
<dbReference type="Pfam" id="PF00106">
    <property type="entry name" value="adh_short"/>
    <property type="match status" value="1"/>
</dbReference>
<dbReference type="Proteomes" id="UP001205740">
    <property type="component" value="Unassembled WGS sequence"/>
</dbReference>
<dbReference type="InterPro" id="IPR020904">
    <property type="entry name" value="Sc_DH/Rdtase_CS"/>
</dbReference>
<protein>
    <submittedName>
        <fullName evidence="4">Short-chain dehydrogenase involved in D-alanine esterification of teichoic acids</fullName>
    </submittedName>
</protein>
<name>A0ABT1GXE1_9NOCA</name>
<dbReference type="SUPFAM" id="SSF51735">
    <property type="entry name" value="NAD(P)-binding Rossmann-fold domains"/>
    <property type="match status" value="1"/>
</dbReference>
<organism evidence="4 5">
    <name type="scientific">Williamsia serinedens</name>
    <dbReference type="NCBI Taxonomy" id="391736"/>
    <lineage>
        <taxon>Bacteria</taxon>
        <taxon>Bacillati</taxon>
        <taxon>Actinomycetota</taxon>
        <taxon>Actinomycetes</taxon>
        <taxon>Mycobacteriales</taxon>
        <taxon>Nocardiaceae</taxon>
        <taxon>Williamsia</taxon>
    </lineage>
</organism>
<dbReference type="RefSeq" id="WP_253653267.1">
    <property type="nucleotide sequence ID" value="NZ_BAAAOE010000001.1"/>
</dbReference>
<evidence type="ECO:0000256" key="2">
    <source>
        <dbReference type="ARBA" id="ARBA00023002"/>
    </source>
</evidence>
<gene>
    <name evidence="4" type="ORF">LX12_000820</name>
</gene>
<dbReference type="PRINTS" id="PR00080">
    <property type="entry name" value="SDRFAMILY"/>
</dbReference>
<reference evidence="4 5" key="1">
    <citation type="submission" date="2022-06" db="EMBL/GenBank/DDBJ databases">
        <title>Genomic Encyclopedia of Archaeal and Bacterial Type Strains, Phase II (KMG-II): from individual species to whole genera.</title>
        <authorList>
            <person name="Goeker M."/>
        </authorList>
    </citation>
    <scope>NUCLEOTIDE SEQUENCE [LARGE SCALE GENOMIC DNA]</scope>
    <source>
        <strain evidence="4 5">DSM 45037</strain>
    </source>
</reference>
<dbReference type="PROSITE" id="PS00061">
    <property type="entry name" value="ADH_SHORT"/>
    <property type="match status" value="1"/>
</dbReference>
<dbReference type="InterPro" id="IPR036291">
    <property type="entry name" value="NAD(P)-bd_dom_sf"/>
</dbReference>
<dbReference type="PANTHER" id="PTHR44196:SF1">
    <property type="entry name" value="DEHYDROGENASE_REDUCTASE SDR FAMILY MEMBER 7B"/>
    <property type="match status" value="1"/>
</dbReference>
<sequence>MDITGRTVFIPGATSGIGRALSVALHDAGATVIAGGRRQALLDDLATEHPGIGTVVVDVADPASISAAAADVIERFPATDTLITMAGFAEPEDLTTGDFVDATARMVTTNILGTVRLIGAFTEHLQRMSGTIITVSSGLAFTPLAPMPTYSATKAFVHSFTDSLRLQLRDSGVRVREIIPPAVQTEFAPGQSTAEWAMPLDSFIAETMDLLGKDHDEIVVDHARALRDSEVNGNRAELMDQLTHLD</sequence>
<dbReference type="Gene3D" id="3.40.50.720">
    <property type="entry name" value="NAD(P)-binding Rossmann-like Domain"/>
    <property type="match status" value="1"/>
</dbReference>
<dbReference type="EMBL" id="JAMTCG010000002">
    <property type="protein sequence ID" value="MCP2159641.1"/>
    <property type="molecule type" value="Genomic_DNA"/>
</dbReference>
<dbReference type="PANTHER" id="PTHR44196">
    <property type="entry name" value="DEHYDROGENASE/REDUCTASE SDR FAMILY MEMBER 7B"/>
    <property type="match status" value="1"/>
</dbReference>
<accession>A0ABT1GXE1</accession>
<evidence type="ECO:0000313" key="4">
    <source>
        <dbReference type="EMBL" id="MCP2159641.1"/>
    </source>
</evidence>
<comment type="similarity">
    <text evidence="1 3">Belongs to the short-chain dehydrogenases/reductases (SDR) family.</text>
</comment>
<evidence type="ECO:0000256" key="1">
    <source>
        <dbReference type="ARBA" id="ARBA00006484"/>
    </source>
</evidence>
<proteinExistence type="inferred from homology"/>
<dbReference type="InterPro" id="IPR002347">
    <property type="entry name" value="SDR_fam"/>
</dbReference>
<keyword evidence="2" id="KW-0560">Oxidoreductase</keyword>
<comment type="caution">
    <text evidence="4">The sequence shown here is derived from an EMBL/GenBank/DDBJ whole genome shotgun (WGS) entry which is preliminary data.</text>
</comment>
<dbReference type="PRINTS" id="PR00081">
    <property type="entry name" value="GDHRDH"/>
</dbReference>